<evidence type="ECO:0000256" key="3">
    <source>
        <dbReference type="ARBA" id="ARBA00022475"/>
    </source>
</evidence>
<proteinExistence type="predicted"/>
<dbReference type="PROSITE" id="PS51103">
    <property type="entry name" value="PTS_EIIC_TYPE_1"/>
    <property type="match status" value="1"/>
</dbReference>
<feature type="compositionally biased region" description="Basic and acidic residues" evidence="9">
    <location>
        <begin position="7"/>
        <end position="20"/>
    </location>
</feature>
<reference evidence="12 13" key="1">
    <citation type="submission" date="2017-11" db="EMBL/GenBank/DDBJ databases">
        <title>Genome sequence of Entomoplasma lucivorax PIPN-2 (ATCC 49196).</title>
        <authorList>
            <person name="Lo W.-S."/>
            <person name="Gasparich G.E."/>
            <person name="Kuo C.-H."/>
        </authorList>
    </citation>
    <scope>NUCLEOTIDE SEQUENCE [LARGE SCALE GENOMIC DNA]</scope>
    <source>
        <strain evidence="12 13">PIPN-2</strain>
    </source>
</reference>
<evidence type="ECO:0000313" key="12">
    <source>
        <dbReference type="EMBL" id="PPE05806.1"/>
    </source>
</evidence>
<feature type="transmembrane region" description="Helical" evidence="10">
    <location>
        <begin position="397"/>
        <end position="415"/>
    </location>
</feature>
<dbReference type="InterPro" id="IPR003352">
    <property type="entry name" value="PTS_EIIC"/>
</dbReference>
<dbReference type="GO" id="GO:0009401">
    <property type="term" value="P:phosphoenolpyruvate-dependent sugar phosphotransferase system"/>
    <property type="evidence" value="ECO:0007669"/>
    <property type="project" value="UniProtKB-KW"/>
</dbReference>
<feature type="region of interest" description="Disordered" evidence="9">
    <location>
        <begin position="703"/>
        <end position="732"/>
    </location>
</feature>
<name>A0A2S5REQ0_9MOLU</name>
<keyword evidence="4" id="KW-0762">Sugar transport</keyword>
<dbReference type="EMBL" id="PHNE01000001">
    <property type="protein sequence ID" value="PPE05806.1"/>
    <property type="molecule type" value="Genomic_DNA"/>
</dbReference>
<dbReference type="GO" id="GO:0008982">
    <property type="term" value="F:protein-N(PI)-phosphohistidine-sugar phosphotransferase activity"/>
    <property type="evidence" value="ECO:0007669"/>
    <property type="project" value="InterPro"/>
</dbReference>
<dbReference type="InterPro" id="IPR050429">
    <property type="entry name" value="PTS_Glucose_EIICBA"/>
</dbReference>
<dbReference type="AlphaFoldDB" id="A0A2S5REQ0"/>
<accession>A0A2S5REQ0</accession>
<keyword evidence="6 10" id="KW-0812">Transmembrane</keyword>
<feature type="transmembrane region" description="Helical" evidence="10">
    <location>
        <begin position="422"/>
        <end position="439"/>
    </location>
</feature>
<evidence type="ECO:0000256" key="5">
    <source>
        <dbReference type="ARBA" id="ARBA00022683"/>
    </source>
</evidence>
<feature type="transmembrane region" description="Helical" evidence="10">
    <location>
        <begin position="79"/>
        <end position="98"/>
    </location>
</feature>
<evidence type="ECO:0000256" key="8">
    <source>
        <dbReference type="ARBA" id="ARBA00023136"/>
    </source>
</evidence>
<feature type="transmembrane region" description="Helical" evidence="10">
    <location>
        <begin position="477"/>
        <end position="497"/>
    </location>
</feature>
<keyword evidence="2" id="KW-0813">Transport</keyword>
<evidence type="ECO:0000256" key="2">
    <source>
        <dbReference type="ARBA" id="ARBA00022448"/>
    </source>
</evidence>
<feature type="transmembrane region" description="Helical" evidence="10">
    <location>
        <begin position="161"/>
        <end position="184"/>
    </location>
</feature>
<dbReference type="InterPro" id="IPR013013">
    <property type="entry name" value="PTS_EIIC_1"/>
</dbReference>
<feature type="domain" description="PTS EIIC type-1" evidence="11">
    <location>
        <begin position="26"/>
        <end position="540"/>
    </location>
</feature>
<comment type="caution">
    <text evidence="12">The sequence shown here is derived from an EMBL/GenBank/DDBJ whole genome shotgun (WGS) entry which is preliminary data.</text>
</comment>
<evidence type="ECO:0000259" key="11">
    <source>
        <dbReference type="PROSITE" id="PS51103"/>
    </source>
</evidence>
<dbReference type="STRING" id="1399797.GCA_000518285_01268"/>
<evidence type="ECO:0000256" key="6">
    <source>
        <dbReference type="ARBA" id="ARBA00022692"/>
    </source>
</evidence>
<evidence type="ECO:0000256" key="7">
    <source>
        <dbReference type="ARBA" id="ARBA00022989"/>
    </source>
</evidence>
<evidence type="ECO:0000256" key="10">
    <source>
        <dbReference type="SAM" id="Phobius"/>
    </source>
</evidence>
<keyword evidence="3" id="KW-1003">Cell membrane</keyword>
<dbReference type="Pfam" id="PF02378">
    <property type="entry name" value="PTS_EIIC"/>
    <property type="match status" value="1"/>
</dbReference>
<evidence type="ECO:0000256" key="9">
    <source>
        <dbReference type="SAM" id="MobiDB-lite"/>
    </source>
</evidence>
<gene>
    <name evidence="12" type="primary">ptsG</name>
    <name evidence="12" type="ORF">ELUCI_v1c00940</name>
</gene>
<protein>
    <submittedName>
        <fullName evidence="12">PTS system, glucose-specific IIBC component</fullName>
    </submittedName>
</protein>
<feature type="transmembrane region" description="Helical" evidence="10">
    <location>
        <begin position="38"/>
        <end position="59"/>
    </location>
</feature>
<keyword evidence="8 10" id="KW-0472">Membrane</keyword>
<sequence>MLKLNVKTKEKVAKPKPVREKKNRGSGIMAILSTMSRAFLLPIALLPIAGVFLGIGALIASKTPELSAGWYIGSTIKAMGDVAFGNLPILFAMSVALAYSKESGIAGLTAVVGFLVMNAMQGALLTHHPKDGDIQAYYTLLFYNGSSEWLKVPEKLVTQNLGVTSLNTGVFAGIFVGALSAFSYNKFKEKKLPAGINFFEGKKLVPIVTFFMVIPLSFIFMLTWPIIGSGLAAFGTWTGTLPNGVDSFVFEIAERSLVPFGLHHVFYAPLWWTNAGGNIEEQLTAAGKLWDANALAILNKSWLPEFLSGEQLNYAQWVSQYLTMPKHANITAAMKPSEAMQTIIDFWKTQGLVGNDLLSAHGDQTMMYKVNGGLNLINYTLLENIGLNLGRFQSGKFGFMLLGLPMAGIAMWLTVPEENQKNVMGIYFSAAFTCFLTGITEPLEYSFLFLAPWLFYGVHMPLASISFLLAGALQTHVSMTVSGGIIDYIVFGIVPYFSGAMKWQSAFGILMVAVIMAPLYFFAFFFAVRYGKVEVPGREGAKLFTKDDVKSKKAAKDKKAAKADKLIAKEKAEENHTPIEEPIKVAVQKAVEEQVVVQKVEPKVEVVPVITEAAEPKVEAKKPVVTEKAEAKTEAKKPVAKKAPAKKAVVKKPVVKKPVAKKAEAKTEIDQAAQDLLKKYEKTLADKKPVDVAAHAKLDVKERAKVDGSAEITEPRSELQKHASALREQAKQAGVKLKTVNLRDMTKKEVIEFIKNTATKINSN</sequence>
<feature type="compositionally biased region" description="Basic and acidic residues" evidence="9">
    <location>
        <begin position="703"/>
        <end position="721"/>
    </location>
</feature>
<feature type="transmembrane region" description="Helical" evidence="10">
    <location>
        <begin position="204"/>
        <end position="227"/>
    </location>
</feature>
<dbReference type="Proteomes" id="UP000237865">
    <property type="component" value="Unassembled WGS sequence"/>
</dbReference>
<dbReference type="GO" id="GO:0005886">
    <property type="term" value="C:plasma membrane"/>
    <property type="evidence" value="ECO:0007669"/>
    <property type="project" value="UniProtKB-SubCell"/>
</dbReference>
<evidence type="ECO:0000256" key="1">
    <source>
        <dbReference type="ARBA" id="ARBA00004651"/>
    </source>
</evidence>
<keyword evidence="5" id="KW-0598">Phosphotransferase system</keyword>
<evidence type="ECO:0000256" key="4">
    <source>
        <dbReference type="ARBA" id="ARBA00022597"/>
    </source>
</evidence>
<dbReference type="PANTHER" id="PTHR30009">
    <property type="entry name" value="CYTOCHROME C-TYPE SYNTHESIS PROTEIN AND PTS TRANSMEMBRANE COMPONENT"/>
    <property type="match status" value="1"/>
</dbReference>
<feature type="transmembrane region" description="Helical" evidence="10">
    <location>
        <begin position="503"/>
        <end position="528"/>
    </location>
</feature>
<feature type="transmembrane region" description="Helical" evidence="10">
    <location>
        <begin position="445"/>
        <end position="470"/>
    </location>
</feature>
<dbReference type="GO" id="GO:0090563">
    <property type="term" value="F:protein-phosphocysteine-sugar phosphotransferase activity"/>
    <property type="evidence" value="ECO:0007669"/>
    <property type="project" value="TreeGrafter"/>
</dbReference>
<evidence type="ECO:0000313" key="13">
    <source>
        <dbReference type="Proteomes" id="UP000237865"/>
    </source>
</evidence>
<comment type="subcellular location">
    <subcellularLocation>
        <location evidence="1">Cell membrane</location>
        <topology evidence="1">Multi-pass membrane protein</topology>
    </subcellularLocation>
</comment>
<feature type="region of interest" description="Disordered" evidence="9">
    <location>
        <begin position="1"/>
        <end position="21"/>
    </location>
</feature>
<feature type="transmembrane region" description="Helical" evidence="10">
    <location>
        <begin position="105"/>
        <end position="124"/>
    </location>
</feature>
<keyword evidence="7 10" id="KW-1133">Transmembrane helix</keyword>
<dbReference type="PANTHER" id="PTHR30009:SF20">
    <property type="entry name" value="PTS SYSTEM GLUCOSE-SPECIFIC EIICB COMPONENT-RELATED"/>
    <property type="match status" value="1"/>
</dbReference>
<organism evidence="12 13">
    <name type="scientific">Williamsoniiplasma lucivorax</name>
    <dbReference type="NCBI Taxonomy" id="209274"/>
    <lineage>
        <taxon>Bacteria</taxon>
        <taxon>Bacillati</taxon>
        <taxon>Mycoplasmatota</taxon>
        <taxon>Mollicutes</taxon>
        <taxon>Entomoplasmatales</taxon>
        <taxon>Williamsoniiplasma</taxon>
    </lineage>
</organism>
<keyword evidence="13" id="KW-1185">Reference proteome</keyword>